<keyword evidence="7 11" id="KW-1133">Transmembrane helix</keyword>
<evidence type="ECO:0000256" key="4">
    <source>
        <dbReference type="ARBA" id="ARBA00022737"/>
    </source>
</evidence>
<evidence type="ECO:0000256" key="3">
    <source>
        <dbReference type="ARBA" id="ARBA00022692"/>
    </source>
</evidence>
<dbReference type="FunFam" id="3.40.50.300:FF:000825">
    <property type="entry name" value="ABC bile acid transporter"/>
    <property type="match status" value="1"/>
</dbReference>
<dbReference type="OrthoDB" id="6500128at2759"/>
<dbReference type="Pfam" id="PF08588">
    <property type="entry name" value="Duc1"/>
    <property type="match status" value="1"/>
</dbReference>
<keyword evidence="3 11" id="KW-0812">Transmembrane</keyword>
<dbReference type="GO" id="GO:0000329">
    <property type="term" value="C:fungal-type vacuole membrane"/>
    <property type="evidence" value="ECO:0007669"/>
    <property type="project" value="TreeGrafter"/>
</dbReference>
<dbReference type="GO" id="GO:0016887">
    <property type="term" value="F:ATP hydrolysis activity"/>
    <property type="evidence" value="ECO:0007669"/>
    <property type="project" value="InterPro"/>
</dbReference>
<evidence type="ECO:0000256" key="2">
    <source>
        <dbReference type="ARBA" id="ARBA00022448"/>
    </source>
</evidence>
<dbReference type="Gene3D" id="1.20.1560.10">
    <property type="entry name" value="ABC transporter type 1, transmembrane domain"/>
    <property type="match status" value="2"/>
</dbReference>
<evidence type="ECO:0000256" key="11">
    <source>
        <dbReference type="SAM" id="Phobius"/>
    </source>
</evidence>
<evidence type="ECO:0000313" key="14">
    <source>
        <dbReference type="EMBL" id="OCB86633.1"/>
    </source>
</evidence>
<dbReference type="Pfam" id="PF00005">
    <property type="entry name" value="ABC_tran"/>
    <property type="match status" value="2"/>
</dbReference>
<feature type="domain" description="ABC transporter" evidence="12">
    <location>
        <begin position="894"/>
        <end position="1139"/>
    </location>
</feature>
<dbReference type="CDD" id="cd18604">
    <property type="entry name" value="ABC_6TM_VMR1_D2_like"/>
    <property type="match status" value="1"/>
</dbReference>
<feature type="transmembrane region" description="Helical" evidence="11">
    <location>
        <begin position="676"/>
        <end position="697"/>
    </location>
</feature>
<dbReference type="InterPro" id="IPR011527">
    <property type="entry name" value="ABC1_TM_dom"/>
</dbReference>
<feature type="transmembrane region" description="Helical" evidence="11">
    <location>
        <begin position="703"/>
        <end position="727"/>
    </location>
</feature>
<evidence type="ECO:0000256" key="7">
    <source>
        <dbReference type="ARBA" id="ARBA00022989"/>
    </source>
</evidence>
<dbReference type="SMART" id="SM00382">
    <property type="entry name" value="AAA"/>
    <property type="match status" value="1"/>
</dbReference>
<dbReference type="GO" id="GO:0005524">
    <property type="term" value="F:ATP binding"/>
    <property type="evidence" value="ECO:0007669"/>
    <property type="project" value="UniProtKB-KW"/>
</dbReference>
<feature type="transmembrane region" description="Helical" evidence="11">
    <location>
        <begin position="1351"/>
        <end position="1384"/>
    </location>
</feature>
<feature type="region of interest" description="Disordered" evidence="10">
    <location>
        <begin position="1158"/>
        <end position="1190"/>
    </location>
</feature>
<dbReference type="CDD" id="cd03250">
    <property type="entry name" value="ABCC_MRP_domain1"/>
    <property type="match status" value="1"/>
</dbReference>
<dbReference type="FunFam" id="3.40.50.300:FF:003492">
    <property type="entry name" value="AGAP012735-PA"/>
    <property type="match status" value="1"/>
</dbReference>
<dbReference type="PANTHER" id="PTHR24223:SF353">
    <property type="entry name" value="ABC TRANSPORTER ATP-BINDING PROTEIN_PERMEASE VMR1-RELATED"/>
    <property type="match status" value="1"/>
</dbReference>
<dbReference type="CDD" id="cd18596">
    <property type="entry name" value="ABC_6TM_VMR1_D1_like"/>
    <property type="match status" value="1"/>
</dbReference>
<dbReference type="InterPro" id="IPR003439">
    <property type="entry name" value="ABC_transporter-like_ATP-bd"/>
</dbReference>
<feature type="transmembrane region" description="Helical" evidence="11">
    <location>
        <begin position="542"/>
        <end position="563"/>
    </location>
</feature>
<proteinExistence type="predicted"/>
<feature type="transmembrane region" description="Helical" evidence="11">
    <location>
        <begin position="1228"/>
        <end position="1247"/>
    </location>
</feature>
<reference evidence="14" key="1">
    <citation type="submission" date="2016-06" db="EMBL/GenBank/DDBJ databases">
        <title>Draft Genome sequence of the fungus Inonotus baumii.</title>
        <authorList>
            <person name="Zhu H."/>
            <person name="Lin W."/>
        </authorList>
    </citation>
    <scope>NUCLEOTIDE SEQUENCE</scope>
    <source>
        <strain evidence="14">821</strain>
    </source>
</reference>
<keyword evidence="4" id="KW-0677">Repeat</keyword>
<feature type="transmembrane region" description="Helical" evidence="11">
    <location>
        <begin position="347"/>
        <end position="365"/>
    </location>
</feature>
<dbReference type="Pfam" id="PF00664">
    <property type="entry name" value="ABC_membrane"/>
    <property type="match status" value="2"/>
</dbReference>
<feature type="transmembrane region" description="Helical" evidence="11">
    <location>
        <begin position="1460"/>
        <end position="1477"/>
    </location>
</feature>
<evidence type="ECO:0000256" key="8">
    <source>
        <dbReference type="ARBA" id="ARBA00023136"/>
    </source>
</evidence>
<feature type="domain" description="ABC transmembrane type-1" evidence="13">
    <location>
        <begin position="543"/>
        <end position="846"/>
    </location>
</feature>
<feature type="region of interest" description="Disordered" evidence="10">
    <location>
        <begin position="141"/>
        <end position="205"/>
    </location>
</feature>
<dbReference type="InterPro" id="IPR036640">
    <property type="entry name" value="ABC1_TM_sf"/>
</dbReference>
<comment type="caution">
    <text evidence="14">The sequence shown here is derived from an EMBL/GenBank/DDBJ whole genome shotgun (WGS) entry which is preliminary data.</text>
</comment>
<dbReference type="PROSITE" id="PS50893">
    <property type="entry name" value="ABC_TRANSPORTER_2"/>
    <property type="match status" value="2"/>
</dbReference>
<dbReference type="InterPro" id="IPR013897">
    <property type="entry name" value="Duc1"/>
</dbReference>
<feature type="domain" description="ABC transporter" evidence="12">
    <location>
        <begin position="1533"/>
        <end position="1732"/>
    </location>
</feature>
<evidence type="ECO:0000256" key="6">
    <source>
        <dbReference type="ARBA" id="ARBA00022840"/>
    </source>
</evidence>
<dbReference type="EMBL" id="LNZH02000200">
    <property type="protein sequence ID" value="OCB86633.1"/>
    <property type="molecule type" value="Genomic_DNA"/>
</dbReference>
<feature type="transmembrane region" description="Helical" evidence="11">
    <location>
        <begin position="1268"/>
        <end position="1288"/>
    </location>
</feature>
<keyword evidence="6" id="KW-0067">ATP-binding</keyword>
<keyword evidence="8 11" id="KW-0472">Membrane</keyword>
<dbReference type="InterPro" id="IPR003593">
    <property type="entry name" value="AAA+_ATPase"/>
</dbReference>
<comment type="subcellular location">
    <subcellularLocation>
        <location evidence="1">Membrane</location>
        <topology evidence="1">Multi-pass membrane protein</topology>
    </subcellularLocation>
</comment>
<dbReference type="SUPFAM" id="SSF52540">
    <property type="entry name" value="P-loop containing nucleoside triphosphate hydrolases"/>
    <property type="match status" value="2"/>
</dbReference>
<feature type="transmembrane region" description="Helical" evidence="11">
    <location>
        <begin position="377"/>
        <end position="396"/>
    </location>
</feature>
<dbReference type="PROSITE" id="PS50929">
    <property type="entry name" value="ABC_TM1F"/>
    <property type="match status" value="2"/>
</dbReference>
<dbReference type="FunFam" id="1.20.1560.10:FF:000013">
    <property type="entry name" value="ABC transporter C family member 2"/>
    <property type="match status" value="1"/>
</dbReference>
<sequence length="1749" mass="194476">MPRLRVLAGPSPNSLRPICANTNKPHAINSEVFEGLVVVHIKGFPDEQGNVLESEYFDRPDRQGVTWSIQVQGRFLQPYSADDILFGNTFDRPLKLPWGSSAALKFMNFIDPTLEHDLTGQQPWALSPLVSTMPHLTYSPRSKIPPSFPPRQSIGDDDSLLFRPNPSASPATSPSSSEDSLPGNRRESKKSKSRNPAKSRRSHFSRTENRHAVTFGPDDVLTTDFCYGFITFPELALCLPGGISFDLAKYWDGQPLWLKKGRVYLPLDEENDALLNGRSEADDPFGVTKPEDVVDGDPVQEKEFWESIRRCKWILLVIMVALGLLQVGCLVRNIVVDGWGRGALSSVLQAIYTPYAVMLSIFAVWHPASSWHGRLAVHLSALSTLAFFTLSALVVLPSDAVADMQQRIFRYTSLVLWALAFSISVRMKRGPALHFPLERIYLNKLHARMLTFSSETQNVCGMVGASLCETLLFSYTTKVVKLGYSSEALAITDLPILPGEIRASTIFAHMKATCRKYRLRHARPGSGWQLAYQLLRANGKGFVLFISGVLVISVLFYGPMLFMQRLVAYLESDLEERDPAWGWIYGVGLFMSSIVLALVIEQIWSLALTNLQVKIRMQLNTLLFAKTLVRKDVTSVVVSSEKATKSDSKVSAEEDFSSKAQIMTLMTTDADRVAEFVWHFYTLIDSPAEITIGALFLYKLLGISGLIGLAVACLFLPINNYAGRIIVRVQERLMRVRDERVTIMNEVLGAMRMLKFMAWERNFEYRIMKIREQELKYQFSTYKIQLLFVTIWNISPLLVTLVAFWHFTVVRGQALTPSVAFTSIAIFSKLKFALNAIPGTMVNTLQSFVSIRRIEKYLCSPEVDSVNILDNAQSPIALKSATVGWPQERKENQESTPSVSLTPHRAFSLVDVTLDFPPGKLSLICGKLGSGKTLLLQTLLGEADVLAGIVKCPRSPPNAMATFSDVAPSPEDWIVNGTCAYVPQTSWLQNASIKDNILFNLPYVEDRYRKTIDACALVEDLAILEDGDQTEVGERGINLSGGQKARISLARAIYSRASVLLLDDVLSAVDVHTAHHLFHECLRDELVHGRTIILVSHHVQLCLDGAEYVVALDNGRTWFSGNPEDFRSSGVMDQLIQDSHVVTPEGVNKGKVEKGFPFNSSSSTTIDAPAKTGQITSDSKSKHPPLTKKASSLLENKTPRKLVEEEKRAVGNIGKDVWKTYFSAVGGVPYWIIFASSIILAAAGPVAENGWLSYWSRLVQNHSDTRGALHYIFIYALITLVGLVTSTLRWTVLYNGSINASAAIYKKLLESVLFAPIRFHDTISRGRLLNRFGKDMEVIDSSLPDDFGNTAIYFTSACVTLITIAYVGGPRFIAAAFVLGFLYYEVTKVYSRCCRDLRRLDSVSRSPLYSIYEETISGAPVLRAFGAGSKFMRDMICFLDISTNPYFWLWKVNRWVSTRINLLSSMIVAVTAVIALVNPDIDASLAGYTLVFATTVTQDVAVERVKEYSDLIKEGPEFTEPKPPASWPSKGAVECKGLTIRYAPDLPDVLRDLSFKVNPGEKVGIVGRTEDPIIFSGTLRSTLDVFDEHIDAELYEALRRVHLIPSATERVADDAANENIFCNLESRISEGGDNLSAGQKQLLCLARAILKHSKLLVMDEATASVDYATDELIGKTITNEFADSTIFTIAHRLRTVIGYSRVMVLDQGRIVEFDRPAALLARPSSHFYALCEAQGKEEFSVLKKLARVT</sequence>
<gene>
    <name evidence="14" type="ORF">A7U60_g6312</name>
</gene>
<evidence type="ECO:0000313" key="15">
    <source>
        <dbReference type="Proteomes" id="UP000757232"/>
    </source>
</evidence>
<dbReference type="InterPro" id="IPR050173">
    <property type="entry name" value="ABC_transporter_C-like"/>
</dbReference>
<dbReference type="SUPFAM" id="SSF90123">
    <property type="entry name" value="ABC transporter transmembrane region"/>
    <property type="match status" value="2"/>
</dbReference>
<evidence type="ECO:0000256" key="9">
    <source>
        <dbReference type="ARBA" id="ARBA00023180"/>
    </source>
</evidence>
<organism evidence="14 15">
    <name type="scientific">Sanghuangporus baumii</name>
    <name type="common">Phellinus baumii</name>
    <dbReference type="NCBI Taxonomy" id="108892"/>
    <lineage>
        <taxon>Eukaryota</taxon>
        <taxon>Fungi</taxon>
        <taxon>Dikarya</taxon>
        <taxon>Basidiomycota</taxon>
        <taxon>Agaricomycotina</taxon>
        <taxon>Agaricomycetes</taxon>
        <taxon>Hymenochaetales</taxon>
        <taxon>Hymenochaetaceae</taxon>
        <taxon>Sanghuangporus</taxon>
    </lineage>
</organism>
<keyword evidence="9" id="KW-0325">Glycoprotein</keyword>
<feature type="compositionally biased region" description="Basic residues" evidence="10">
    <location>
        <begin position="187"/>
        <end position="204"/>
    </location>
</feature>
<feature type="transmembrane region" description="Helical" evidence="11">
    <location>
        <begin position="313"/>
        <end position="335"/>
    </location>
</feature>
<feature type="transmembrane region" description="Helical" evidence="11">
    <location>
        <begin position="786"/>
        <end position="807"/>
    </location>
</feature>
<keyword evidence="2" id="KW-0813">Transport</keyword>
<feature type="compositionally biased region" description="Low complexity" evidence="10">
    <location>
        <begin position="164"/>
        <end position="182"/>
    </location>
</feature>
<evidence type="ECO:0000256" key="1">
    <source>
        <dbReference type="ARBA" id="ARBA00004141"/>
    </source>
</evidence>
<keyword evidence="5" id="KW-0547">Nucleotide-binding</keyword>
<dbReference type="PROSITE" id="PS00211">
    <property type="entry name" value="ABC_TRANSPORTER_1"/>
    <property type="match status" value="2"/>
</dbReference>
<keyword evidence="15" id="KW-1185">Reference proteome</keyword>
<evidence type="ECO:0000256" key="5">
    <source>
        <dbReference type="ARBA" id="ARBA00022741"/>
    </source>
</evidence>
<evidence type="ECO:0000256" key="10">
    <source>
        <dbReference type="SAM" id="MobiDB-lite"/>
    </source>
</evidence>
<dbReference type="InterPro" id="IPR027417">
    <property type="entry name" value="P-loop_NTPase"/>
</dbReference>
<dbReference type="GO" id="GO:0140359">
    <property type="term" value="F:ABC-type transporter activity"/>
    <property type="evidence" value="ECO:0007669"/>
    <property type="project" value="InterPro"/>
</dbReference>
<dbReference type="InterPro" id="IPR017871">
    <property type="entry name" value="ABC_transporter-like_CS"/>
</dbReference>
<dbReference type="Gene3D" id="3.40.50.300">
    <property type="entry name" value="P-loop containing nucleotide triphosphate hydrolases"/>
    <property type="match status" value="3"/>
</dbReference>
<name>A0A9Q5HV80_SANBA</name>
<dbReference type="Proteomes" id="UP000757232">
    <property type="component" value="Unassembled WGS sequence"/>
</dbReference>
<feature type="domain" description="ABC transmembrane type-1" evidence="13">
    <location>
        <begin position="1232"/>
        <end position="1475"/>
    </location>
</feature>
<evidence type="ECO:0000259" key="12">
    <source>
        <dbReference type="PROSITE" id="PS50893"/>
    </source>
</evidence>
<feature type="transmembrane region" description="Helical" evidence="11">
    <location>
        <begin position="583"/>
        <end position="608"/>
    </location>
</feature>
<accession>A0A9Q5HV80</accession>
<evidence type="ECO:0000259" key="13">
    <source>
        <dbReference type="PROSITE" id="PS50929"/>
    </source>
</evidence>
<protein>
    <submittedName>
        <fullName evidence="14">Multidrug resistance-associated ABC transporter</fullName>
    </submittedName>
</protein>
<dbReference type="PANTHER" id="PTHR24223">
    <property type="entry name" value="ATP-BINDING CASSETTE SUB-FAMILY C"/>
    <property type="match status" value="1"/>
</dbReference>